<dbReference type="CDD" id="cd23952">
    <property type="entry name" value="Utp17_CTD"/>
    <property type="match status" value="1"/>
</dbReference>
<dbReference type="GO" id="GO:0045943">
    <property type="term" value="P:positive regulation of transcription by RNA polymerase I"/>
    <property type="evidence" value="ECO:0007669"/>
    <property type="project" value="InterPro"/>
</dbReference>
<organism evidence="10 11">
    <name type="scientific">Oleoguttula mirabilis</name>
    <dbReference type="NCBI Taxonomy" id="1507867"/>
    <lineage>
        <taxon>Eukaryota</taxon>
        <taxon>Fungi</taxon>
        <taxon>Dikarya</taxon>
        <taxon>Ascomycota</taxon>
        <taxon>Pezizomycotina</taxon>
        <taxon>Dothideomycetes</taxon>
        <taxon>Dothideomycetidae</taxon>
        <taxon>Mycosphaerellales</taxon>
        <taxon>Teratosphaeriaceae</taxon>
        <taxon>Oleoguttula</taxon>
    </lineage>
</organism>
<feature type="compositionally biased region" description="Low complexity" evidence="9">
    <location>
        <begin position="89"/>
        <end position="124"/>
    </location>
</feature>
<keyword evidence="3" id="KW-0698">rRNA processing</keyword>
<accession>A0AAV9J8X8</accession>
<dbReference type="PROSITE" id="PS50082">
    <property type="entry name" value="WD_REPEATS_2"/>
    <property type="match status" value="1"/>
</dbReference>
<reference evidence="10 11" key="1">
    <citation type="submission" date="2021-11" db="EMBL/GenBank/DDBJ databases">
        <title>Black yeast isolated from Biological Soil Crust.</title>
        <authorList>
            <person name="Kurbessoian T."/>
        </authorList>
    </citation>
    <scope>NUCLEOTIDE SEQUENCE [LARGE SCALE GENOMIC DNA]</scope>
    <source>
        <strain evidence="10 11">CCFEE 5522</strain>
    </source>
</reference>
<evidence type="ECO:0000256" key="3">
    <source>
        <dbReference type="ARBA" id="ARBA00022552"/>
    </source>
</evidence>
<dbReference type="GO" id="GO:0032040">
    <property type="term" value="C:small-subunit processome"/>
    <property type="evidence" value="ECO:0007669"/>
    <property type="project" value="InterPro"/>
</dbReference>
<comment type="caution">
    <text evidence="10">The sequence shown here is derived from an EMBL/GenBank/DDBJ whole genome shotgun (WGS) entry which is preliminary data.</text>
</comment>
<dbReference type="PANTHER" id="PTHR44215">
    <property type="entry name" value="WD REPEAT-CONTAINING PROTEIN 75"/>
    <property type="match status" value="1"/>
</dbReference>
<evidence type="ECO:0000256" key="2">
    <source>
        <dbReference type="ARBA" id="ARBA00022517"/>
    </source>
</evidence>
<evidence type="ECO:0000256" key="6">
    <source>
        <dbReference type="ARBA" id="ARBA00023163"/>
    </source>
</evidence>
<evidence type="ECO:0000256" key="8">
    <source>
        <dbReference type="PROSITE-ProRule" id="PRU00221"/>
    </source>
</evidence>
<evidence type="ECO:0008006" key="12">
    <source>
        <dbReference type="Google" id="ProtNLM"/>
    </source>
</evidence>
<feature type="compositionally biased region" description="Basic residues" evidence="9">
    <location>
        <begin position="65"/>
        <end position="74"/>
    </location>
</feature>
<evidence type="ECO:0000313" key="11">
    <source>
        <dbReference type="Proteomes" id="UP001324427"/>
    </source>
</evidence>
<keyword evidence="2" id="KW-0690">Ribosome biogenesis</keyword>
<name>A0AAV9J8X8_9PEZI</name>
<dbReference type="GO" id="GO:2000234">
    <property type="term" value="P:positive regulation of rRNA processing"/>
    <property type="evidence" value="ECO:0007669"/>
    <property type="project" value="TreeGrafter"/>
</dbReference>
<dbReference type="Proteomes" id="UP001324427">
    <property type="component" value="Unassembled WGS sequence"/>
</dbReference>
<dbReference type="InterPro" id="IPR011047">
    <property type="entry name" value="Quinoprotein_ADH-like_sf"/>
</dbReference>
<dbReference type="GO" id="GO:0003723">
    <property type="term" value="F:RNA binding"/>
    <property type="evidence" value="ECO:0007669"/>
    <property type="project" value="InterPro"/>
</dbReference>
<evidence type="ECO:0000313" key="10">
    <source>
        <dbReference type="EMBL" id="KAK4541199.1"/>
    </source>
</evidence>
<keyword evidence="11" id="KW-1185">Reference proteome</keyword>
<proteinExistence type="predicted"/>
<dbReference type="GO" id="GO:0006364">
    <property type="term" value="P:rRNA processing"/>
    <property type="evidence" value="ECO:0007669"/>
    <property type="project" value="UniProtKB-KW"/>
</dbReference>
<feature type="compositionally biased region" description="Basic residues" evidence="9">
    <location>
        <begin position="187"/>
        <end position="196"/>
    </location>
</feature>
<dbReference type="InterPro" id="IPR053826">
    <property type="entry name" value="WDR75"/>
</dbReference>
<dbReference type="AlphaFoldDB" id="A0AAV9J8X8"/>
<dbReference type="EMBL" id="JAVFHQ010000056">
    <property type="protein sequence ID" value="KAK4541199.1"/>
    <property type="molecule type" value="Genomic_DNA"/>
</dbReference>
<dbReference type="InterPro" id="IPR001680">
    <property type="entry name" value="WD40_rpt"/>
</dbReference>
<keyword evidence="7" id="KW-0539">Nucleus</keyword>
<evidence type="ECO:0000256" key="7">
    <source>
        <dbReference type="ARBA" id="ARBA00023242"/>
    </source>
</evidence>
<feature type="region of interest" description="Disordered" evidence="9">
    <location>
        <begin position="1"/>
        <end position="219"/>
    </location>
</feature>
<feature type="compositionally biased region" description="Basic residues" evidence="9">
    <location>
        <begin position="125"/>
        <end position="138"/>
    </location>
</feature>
<dbReference type="Pfam" id="PF23869">
    <property type="entry name" value="Beta-prop_WDR75_1st"/>
    <property type="match status" value="1"/>
</dbReference>
<keyword evidence="4 8" id="KW-0853">WD repeat</keyword>
<dbReference type="InterPro" id="IPR036322">
    <property type="entry name" value="WD40_repeat_dom_sf"/>
</dbReference>
<dbReference type="InterPro" id="IPR015943">
    <property type="entry name" value="WD40/YVTN_repeat-like_dom_sf"/>
</dbReference>
<evidence type="ECO:0000256" key="5">
    <source>
        <dbReference type="ARBA" id="ARBA00022737"/>
    </source>
</evidence>
<dbReference type="SMART" id="SM00320">
    <property type="entry name" value="WD40"/>
    <property type="match status" value="2"/>
</dbReference>
<evidence type="ECO:0000256" key="1">
    <source>
        <dbReference type="ARBA" id="ARBA00004604"/>
    </source>
</evidence>
<feature type="compositionally biased region" description="Low complexity" evidence="9">
    <location>
        <begin position="201"/>
        <end position="213"/>
    </location>
</feature>
<keyword evidence="5" id="KW-0677">Repeat</keyword>
<protein>
    <recommendedName>
        <fullName evidence="12">WD40 repeat-like protein</fullName>
    </recommendedName>
</protein>
<comment type="subcellular location">
    <subcellularLocation>
        <location evidence="1">Nucleus</location>
        <location evidence="1">Nucleolus</location>
    </subcellularLocation>
</comment>
<sequence length="1112" mass="118976">MAKTKDKSPAGASKKRKADLDDSPESSTKKARHEQPTAFVKLPHSPGGSLHNPAQPEQDDSKVGKSARRRKNAGKKPDQQAQEAEDDSAAATTSATATAESASPTADRAVGPGAEEEGATAAQKRAAKKARAKAKGKRASPAPASHLGLEVGSQKADVESGTGEAVALLSQPPMDAGEVQEKQARREQKRARKAERRKTLQASAVQTSTVSSSKSGQVQNVPSLVKPEDADMTMTTFKSETAISGWSLSAPTAGRFIDQDPMFVRDPATQAEMLVTANDREVQVLSIETSLPVYSYPAEEGQVIKCLAAGPAGGSVHLAYGDGRVVEWDWTSDDPARKIEAPGSEITAMERTASSADVDEESFYLARQSGQSTIYHGMRSLHVSTPKLLSLQVLGEAEYIVAHSPATLILGMRKDRQHADSDFVFIELPMEKPITCVNARLANADRRDTKRRSALSLAVGNVEGQIHLYDDITSVFAQKGQAILPSPRILHWHREAVSAVKLSQDGNYLISGGKETVLVLWQLETGKKQFLPHLTSEIERIVVSPAGDKYAVQMGDNSIMVLSTSELKPVANFAGLQLAGPVRSHPSGLVITSQKKSVAAVLHPNNTSQLLVTVPATQPKSDTDAAEARPFLQTFDLRTSRHFTRQALTRNNVTDFNLGPEKTPVAPPDVALLAISHDGQWMATVDEWMPPASDLEHLVRDEGVQLAEERMKRREVYLKIWRWDEGQGLWTLSTRVDAPHARAAKGAQGAGKVFKLIADPTSTGFATIGEDSRAKTWKPKARVRHGVVLKGQDDVEVVEWTCRRTVELPTQVERADSPVDDTEPVAAAPASACLAYSEDGSMLAATQTFAGAGAVEQPLVHFIDTFTGAIQASKPVGLAPSQPESIGFLDRYFLAIADHTVHVWDLVTDSLRHRHNIPITGAPMLAVNSTEGTFAVAVGSRVSVYKPTGTQSVYKTHCGNDVTALLSGKGSRGYTLLFGDATVRTLSSMGAAAQMRAALPGADETTVADPQSSAGLVAGASAGDDDVEMADVLALSATKEEAQGLLLADAEDDRPVVRPEQLAKLFDVGQSFAMPPVKEMFEAVVGLFGRKPVHDVLESSNSSGMVGDVAVK</sequence>
<dbReference type="PANTHER" id="PTHR44215:SF1">
    <property type="entry name" value="WD REPEAT-CONTAINING PROTEIN 75"/>
    <property type="match status" value="1"/>
</dbReference>
<keyword evidence="6" id="KW-0804">Transcription</keyword>
<dbReference type="SUPFAM" id="SSF50998">
    <property type="entry name" value="Quinoprotein alcohol dehydrogenase-like"/>
    <property type="match status" value="1"/>
</dbReference>
<gene>
    <name evidence="10" type="ORF">LTR36_008273</name>
</gene>
<dbReference type="SUPFAM" id="SSF50978">
    <property type="entry name" value="WD40 repeat-like"/>
    <property type="match status" value="1"/>
</dbReference>
<evidence type="ECO:0000256" key="4">
    <source>
        <dbReference type="ARBA" id="ARBA00022574"/>
    </source>
</evidence>
<feature type="repeat" description="WD" evidence="8">
    <location>
        <begin position="490"/>
        <end position="531"/>
    </location>
</feature>
<evidence type="ECO:0000256" key="9">
    <source>
        <dbReference type="SAM" id="MobiDB-lite"/>
    </source>
</evidence>
<dbReference type="Gene3D" id="2.130.10.10">
    <property type="entry name" value="YVTN repeat-like/Quinoprotein amine dehydrogenase"/>
    <property type="match status" value="2"/>
</dbReference>
<dbReference type="PROSITE" id="PS50294">
    <property type="entry name" value="WD_REPEATS_REGION"/>
    <property type="match status" value="1"/>
</dbReference>